<evidence type="ECO:0000313" key="5">
    <source>
        <dbReference type="Proteomes" id="UP000480548"/>
    </source>
</evidence>
<comment type="caution">
    <text evidence="2">The sequence shown here is derived from an EMBL/GenBank/DDBJ whole genome shotgun (WGS) entry which is preliminary data.</text>
</comment>
<dbReference type="EMBL" id="WIQW01000014">
    <property type="protein sequence ID" value="KAF3105394.1"/>
    <property type="molecule type" value="Genomic_DNA"/>
</dbReference>
<evidence type="ECO:0000313" key="2">
    <source>
        <dbReference type="EMBL" id="KAF3105394.1"/>
    </source>
</evidence>
<dbReference type="CDD" id="cd18186">
    <property type="entry name" value="BTB_POZ_ZBTB_KLHL-like"/>
    <property type="match status" value="1"/>
</dbReference>
<dbReference type="SUPFAM" id="SSF54695">
    <property type="entry name" value="POZ domain"/>
    <property type="match status" value="1"/>
</dbReference>
<accession>A0A7C8NGP2</accession>
<dbReference type="AlphaFoldDB" id="A0A7C8NGP2"/>
<dbReference type="PANTHER" id="PTHR47843">
    <property type="entry name" value="BTB DOMAIN-CONTAINING PROTEIN-RELATED"/>
    <property type="match status" value="1"/>
</dbReference>
<sequence length="334" mass="37900">MEGFLESGKYSDFTIICGPKEWKVHRAIICPQSEYFSTVCDSSFKEAKNAEIDLSNELPLDIEAMLKFLYTGDYTVVQTEEDPPINSLDGDAISALSSLTMAGGGDDGWVDPEDRLFPSSSELSTTQLNAVTSQDIHRQHRHIVMYALGDQYMIEKLKAYAAKKFQDNMPDKWVPAHWQLLDDIEARTLPTDQALRAPIMDLWLKDGLQLFGSEEFRENISRFPAMELEFLRQHATNISAEVSVLQGMLRIRVIDLEDRETTLRELNTRRDTVKGSLRDMASSLNKSTKCRHCGERFGGLLEEQSAANNHHVWYLMRCRVCRTKHPPGGVGFGF</sequence>
<dbReference type="Gene3D" id="3.30.710.10">
    <property type="entry name" value="Potassium Channel Kv1.1, Chain A"/>
    <property type="match status" value="1"/>
</dbReference>
<dbReference type="PROSITE" id="PS50097">
    <property type="entry name" value="BTB"/>
    <property type="match status" value="1"/>
</dbReference>
<evidence type="ECO:0000313" key="3">
    <source>
        <dbReference type="EMBL" id="KAF3133424.1"/>
    </source>
</evidence>
<feature type="domain" description="BTB" evidence="1">
    <location>
        <begin position="11"/>
        <end position="78"/>
    </location>
</feature>
<gene>
    <name evidence="2" type="ORF">TWF102_002315</name>
    <name evidence="3" type="ORF">TWF703_006963</name>
</gene>
<proteinExistence type="predicted"/>
<name>A0A7C8NGP2_ORBOL</name>
<dbReference type="InterPro" id="IPR011333">
    <property type="entry name" value="SKP1/BTB/POZ_sf"/>
</dbReference>
<dbReference type="EMBL" id="WIQZ01000040">
    <property type="protein sequence ID" value="KAF3133424.1"/>
    <property type="molecule type" value="Genomic_DNA"/>
</dbReference>
<evidence type="ECO:0000259" key="1">
    <source>
        <dbReference type="PROSITE" id="PS50097"/>
    </source>
</evidence>
<dbReference type="Pfam" id="PF00651">
    <property type="entry name" value="BTB"/>
    <property type="match status" value="1"/>
</dbReference>
<dbReference type="InterPro" id="IPR000210">
    <property type="entry name" value="BTB/POZ_dom"/>
</dbReference>
<protein>
    <recommendedName>
        <fullName evidence="1">BTB domain-containing protein</fullName>
    </recommendedName>
</protein>
<evidence type="ECO:0000313" key="4">
    <source>
        <dbReference type="Proteomes" id="UP000475325"/>
    </source>
</evidence>
<dbReference type="PANTHER" id="PTHR47843:SF5">
    <property type="entry name" value="BTB_POZ DOMAIN PROTEIN"/>
    <property type="match status" value="1"/>
</dbReference>
<reference evidence="4 5" key="1">
    <citation type="submission" date="2019-06" db="EMBL/GenBank/DDBJ databases">
        <authorList>
            <person name="Palmer J.M."/>
        </authorList>
    </citation>
    <scope>NUCLEOTIDE SEQUENCE [LARGE SCALE GENOMIC DNA]</scope>
    <source>
        <strain evidence="2 4">TWF102</strain>
        <strain evidence="3 5">TWF703</strain>
    </source>
</reference>
<dbReference type="Proteomes" id="UP000480548">
    <property type="component" value="Unassembled WGS sequence"/>
</dbReference>
<organism evidence="2 4">
    <name type="scientific">Orbilia oligospora</name>
    <name type="common">Nematode-trapping fungus</name>
    <name type="synonym">Arthrobotrys oligospora</name>
    <dbReference type="NCBI Taxonomy" id="2813651"/>
    <lineage>
        <taxon>Eukaryota</taxon>
        <taxon>Fungi</taxon>
        <taxon>Dikarya</taxon>
        <taxon>Ascomycota</taxon>
        <taxon>Pezizomycotina</taxon>
        <taxon>Orbiliomycetes</taxon>
        <taxon>Orbiliales</taxon>
        <taxon>Orbiliaceae</taxon>
        <taxon>Orbilia</taxon>
    </lineage>
</organism>
<dbReference type="Proteomes" id="UP000475325">
    <property type="component" value="Unassembled WGS sequence"/>
</dbReference>